<dbReference type="EMBL" id="VSRR010000597">
    <property type="protein sequence ID" value="MPC17532.1"/>
    <property type="molecule type" value="Genomic_DNA"/>
</dbReference>
<protein>
    <submittedName>
        <fullName evidence="2">Uncharacterized protein</fullName>
    </submittedName>
</protein>
<organism evidence="2 3">
    <name type="scientific">Portunus trituberculatus</name>
    <name type="common">Swimming crab</name>
    <name type="synonym">Neptunus trituberculatus</name>
    <dbReference type="NCBI Taxonomy" id="210409"/>
    <lineage>
        <taxon>Eukaryota</taxon>
        <taxon>Metazoa</taxon>
        <taxon>Ecdysozoa</taxon>
        <taxon>Arthropoda</taxon>
        <taxon>Crustacea</taxon>
        <taxon>Multicrustacea</taxon>
        <taxon>Malacostraca</taxon>
        <taxon>Eumalacostraca</taxon>
        <taxon>Eucarida</taxon>
        <taxon>Decapoda</taxon>
        <taxon>Pleocyemata</taxon>
        <taxon>Brachyura</taxon>
        <taxon>Eubrachyura</taxon>
        <taxon>Portunoidea</taxon>
        <taxon>Portunidae</taxon>
        <taxon>Portuninae</taxon>
        <taxon>Portunus</taxon>
    </lineage>
</organism>
<proteinExistence type="predicted"/>
<keyword evidence="3" id="KW-1185">Reference proteome</keyword>
<evidence type="ECO:0000256" key="1">
    <source>
        <dbReference type="SAM" id="MobiDB-lite"/>
    </source>
</evidence>
<dbReference type="Proteomes" id="UP000324222">
    <property type="component" value="Unassembled WGS sequence"/>
</dbReference>
<comment type="caution">
    <text evidence="2">The sequence shown here is derived from an EMBL/GenBank/DDBJ whole genome shotgun (WGS) entry which is preliminary data.</text>
</comment>
<sequence length="84" mass="8892">MAANLNTPAPPTSPPLPDSSAGSNTFSYFFLTPLFGVDFEISSVTNVKSTTVTNPAGDQEARGMTSSSGRSYLSRLPARCRLFS</sequence>
<feature type="region of interest" description="Disordered" evidence="1">
    <location>
        <begin position="50"/>
        <end position="71"/>
    </location>
</feature>
<evidence type="ECO:0000313" key="2">
    <source>
        <dbReference type="EMBL" id="MPC17532.1"/>
    </source>
</evidence>
<feature type="region of interest" description="Disordered" evidence="1">
    <location>
        <begin position="1"/>
        <end position="20"/>
    </location>
</feature>
<gene>
    <name evidence="2" type="ORF">E2C01_010392</name>
</gene>
<name>A0A5B7D8J7_PORTR</name>
<feature type="compositionally biased region" description="Pro residues" evidence="1">
    <location>
        <begin position="8"/>
        <end position="17"/>
    </location>
</feature>
<accession>A0A5B7D8J7</accession>
<dbReference type="AlphaFoldDB" id="A0A5B7D8J7"/>
<reference evidence="2 3" key="1">
    <citation type="submission" date="2019-05" db="EMBL/GenBank/DDBJ databases">
        <title>Another draft genome of Portunus trituberculatus and its Hox gene families provides insights of decapod evolution.</title>
        <authorList>
            <person name="Jeong J.-H."/>
            <person name="Song I."/>
            <person name="Kim S."/>
            <person name="Choi T."/>
            <person name="Kim D."/>
            <person name="Ryu S."/>
            <person name="Kim W."/>
        </authorList>
    </citation>
    <scope>NUCLEOTIDE SEQUENCE [LARGE SCALE GENOMIC DNA]</scope>
    <source>
        <tissue evidence="2">Muscle</tissue>
    </source>
</reference>
<evidence type="ECO:0000313" key="3">
    <source>
        <dbReference type="Proteomes" id="UP000324222"/>
    </source>
</evidence>